<accession>A0A1G2LBV1</accession>
<name>A0A1G2LBV1_9BACT</name>
<reference evidence="9 10" key="1">
    <citation type="journal article" date="2016" name="Nat. Commun.">
        <title>Thousands of microbial genomes shed light on interconnected biogeochemical processes in an aquifer system.</title>
        <authorList>
            <person name="Anantharaman K."/>
            <person name="Brown C.T."/>
            <person name="Hug L.A."/>
            <person name="Sharon I."/>
            <person name="Castelle C.J."/>
            <person name="Probst A.J."/>
            <person name="Thomas B.C."/>
            <person name="Singh A."/>
            <person name="Wilkins M.J."/>
            <person name="Karaoz U."/>
            <person name="Brodie E.L."/>
            <person name="Williams K.H."/>
            <person name="Hubbard S.S."/>
            <person name="Banfield J.F."/>
        </authorList>
    </citation>
    <scope>NUCLEOTIDE SEQUENCE [LARGE SCALE GENOMIC DNA]</scope>
</reference>
<evidence type="ECO:0000256" key="7">
    <source>
        <dbReference type="ARBA" id="ARBA00023136"/>
    </source>
</evidence>
<sequence>MFGIPFVFSRAGFLVGAAELVILAGVMCMIHAAYAEVVLRTPELHRLPGYVSYYLGRKVGWLARTSYIFGLSGTLLAYVVLGGIFLGGILGRFFPALPAFAGPAAFYLFGIAVIARSIRFESLVNAVLTAGLVAAVAAFSFRILPDLSLTDLLGVPGSLGLWRWAVPYGVIIFSLAGAAVIPDVRRVLTARNLRHFGRVALWGTLIPAGLYILFAAAVVGVTGEATTPDAVSGLAGRLGSGAVLAGNIIGFLAAITSFITLGLVFEGMLITDFGFRPHAAWAATAAIPAALYALGFQNFITVIGIVGALAVGIDGILVLVVYRRSRGSGIRPPEFRITIPAWLFWAAIVLLALGAMQVMFR</sequence>
<dbReference type="Gene3D" id="1.20.1740.10">
    <property type="entry name" value="Amino acid/polyamine transporter I"/>
    <property type="match status" value="1"/>
</dbReference>
<comment type="subcellular location">
    <subcellularLocation>
        <location evidence="1">Cell inner membrane</location>
        <topology evidence="1">Multi-pass membrane protein</topology>
    </subcellularLocation>
</comment>
<dbReference type="Pfam" id="PF03222">
    <property type="entry name" value="Trp_Tyr_perm"/>
    <property type="match status" value="1"/>
</dbReference>
<evidence type="ECO:0000256" key="4">
    <source>
        <dbReference type="ARBA" id="ARBA00022519"/>
    </source>
</evidence>
<evidence type="ECO:0000256" key="3">
    <source>
        <dbReference type="ARBA" id="ARBA00022475"/>
    </source>
</evidence>
<feature type="transmembrane region" description="Helical" evidence="8">
    <location>
        <begin position="12"/>
        <end position="34"/>
    </location>
</feature>
<keyword evidence="7 8" id="KW-0472">Membrane</keyword>
<evidence type="ECO:0000256" key="5">
    <source>
        <dbReference type="ARBA" id="ARBA00022692"/>
    </source>
</evidence>
<dbReference type="STRING" id="1802280.A3B37_01055"/>
<evidence type="ECO:0008006" key="11">
    <source>
        <dbReference type="Google" id="ProtNLM"/>
    </source>
</evidence>
<keyword evidence="6 8" id="KW-1133">Transmembrane helix</keyword>
<feature type="transmembrane region" description="Helical" evidence="8">
    <location>
        <begin position="96"/>
        <end position="115"/>
    </location>
</feature>
<evidence type="ECO:0000313" key="9">
    <source>
        <dbReference type="EMBL" id="OHA09116.1"/>
    </source>
</evidence>
<evidence type="ECO:0000313" key="10">
    <source>
        <dbReference type="Proteomes" id="UP000176705"/>
    </source>
</evidence>
<feature type="transmembrane region" description="Helical" evidence="8">
    <location>
        <begin position="161"/>
        <end position="181"/>
    </location>
</feature>
<feature type="transmembrane region" description="Helical" evidence="8">
    <location>
        <begin position="67"/>
        <end position="90"/>
    </location>
</feature>
<dbReference type="EMBL" id="MHQS01000006">
    <property type="protein sequence ID" value="OHA09116.1"/>
    <property type="molecule type" value="Genomic_DNA"/>
</dbReference>
<feature type="transmembrane region" description="Helical" evidence="8">
    <location>
        <begin position="300"/>
        <end position="322"/>
    </location>
</feature>
<keyword evidence="5 8" id="KW-0812">Transmembrane</keyword>
<keyword evidence="3" id="KW-1003">Cell membrane</keyword>
<comment type="caution">
    <text evidence="9">The sequence shown here is derived from an EMBL/GenBank/DDBJ whole genome shotgun (WGS) entry which is preliminary data.</text>
</comment>
<organism evidence="9 10">
    <name type="scientific">Candidatus Sungbacteria bacterium RIFCSPLOWO2_01_FULL_59_16</name>
    <dbReference type="NCBI Taxonomy" id="1802280"/>
    <lineage>
        <taxon>Bacteria</taxon>
        <taxon>Candidatus Sungiibacteriota</taxon>
    </lineage>
</organism>
<feature type="transmembrane region" description="Helical" evidence="8">
    <location>
        <begin position="122"/>
        <end position="141"/>
    </location>
</feature>
<dbReference type="AlphaFoldDB" id="A0A1G2LBV1"/>
<evidence type="ECO:0000256" key="1">
    <source>
        <dbReference type="ARBA" id="ARBA00004429"/>
    </source>
</evidence>
<dbReference type="InterPro" id="IPR018227">
    <property type="entry name" value="Amino_acid_transport_2"/>
</dbReference>
<dbReference type="GO" id="GO:0005886">
    <property type="term" value="C:plasma membrane"/>
    <property type="evidence" value="ECO:0007669"/>
    <property type="project" value="UniProtKB-SubCell"/>
</dbReference>
<evidence type="ECO:0000256" key="2">
    <source>
        <dbReference type="ARBA" id="ARBA00022448"/>
    </source>
</evidence>
<evidence type="ECO:0000256" key="8">
    <source>
        <dbReference type="SAM" id="Phobius"/>
    </source>
</evidence>
<feature type="transmembrane region" description="Helical" evidence="8">
    <location>
        <begin position="242"/>
        <end position="265"/>
    </location>
</feature>
<protein>
    <recommendedName>
        <fullName evidence="11">Amino acid transporter transmembrane domain-containing protein</fullName>
    </recommendedName>
</protein>
<feature type="transmembrane region" description="Helical" evidence="8">
    <location>
        <begin position="277"/>
        <end position="294"/>
    </location>
</feature>
<evidence type="ECO:0000256" key="6">
    <source>
        <dbReference type="ARBA" id="ARBA00022989"/>
    </source>
</evidence>
<proteinExistence type="predicted"/>
<keyword evidence="2" id="KW-0813">Transport</keyword>
<dbReference type="GO" id="GO:0003333">
    <property type="term" value="P:amino acid transmembrane transport"/>
    <property type="evidence" value="ECO:0007669"/>
    <property type="project" value="InterPro"/>
</dbReference>
<feature type="transmembrane region" description="Helical" evidence="8">
    <location>
        <begin position="201"/>
        <end position="222"/>
    </location>
</feature>
<gene>
    <name evidence="9" type="ORF">A3B37_01055</name>
</gene>
<feature type="transmembrane region" description="Helical" evidence="8">
    <location>
        <begin position="342"/>
        <end position="360"/>
    </location>
</feature>
<keyword evidence="4" id="KW-0997">Cell inner membrane</keyword>
<dbReference type="Proteomes" id="UP000176705">
    <property type="component" value="Unassembled WGS sequence"/>
</dbReference>